<dbReference type="GO" id="GO:0005524">
    <property type="term" value="F:ATP binding"/>
    <property type="evidence" value="ECO:0007669"/>
    <property type="project" value="UniProtKB-KW"/>
</dbReference>
<keyword evidence="10 15" id="KW-1133">Transmembrane helix</keyword>
<dbReference type="PANTHER" id="PTHR34299">
    <property type="entry name" value="DIACYLGLYCEROL KINASE"/>
    <property type="match status" value="1"/>
</dbReference>
<evidence type="ECO:0000256" key="15">
    <source>
        <dbReference type="SAM" id="Phobius"/>
    </source>
</evidence>
<evidence type="ECO:0000256" key="6">
    <source>
        <dbReference type="ARBA" id="ARBA00022692"/>
    </source>
</evidence>
<dbReference type="PANTHER" id="PTHR34299:SF1">
    <property type="entry name" value="DIACYLGLYCEROL KINASE"/>
    <property type="match status" value="1"/>
</dbReference>
<evidence type="ECO:0000256" key="11">
    <source>
        <dbReference type="ARBA" id="ARBA00023098"/>
    </source>
</evidence>
<keyword evidence="4" id="KW-0444">Lipid biosynthesis</keyword>
<dbReference type="EC" id="2.7.1.66" evidence="16"/>
<dbReference type="InterPro" id="IPR033717">
    <property type="entry name" value="UDPK"/>
</dbReference>
<keyword evidence="14" id="KW-1208">Phospholipid metabolism</keyword>
<dbReference type="EMBL" id="MLJW01000509">
    <property type="protein sequence ID" value="OIQ85962.1"/>
    <property type="molecule type" value="Genomic_DNA"/>
</dbReference>
<evidence type="ECO:0000256" key="2">
    <source>
        <dbReference type="ARBA" id="ARBA00005967"/>
    </source>
</evidence>
<evidence type="ECO:0000256" key="5">
    <source>
        <dbReference type="ARBA" id="ARBA00022679"/>
    </source>
</evidence>
<keyword evidence="3" id="KW-1003">Cell membrane</keyword>
<reference evidence="16" key="1">
    <citation type="submission" date="2016-10" db="EMBL/GenBank/DDBJ databases">
        <title>Sequence of Gallionella enrichment culture.</title>
        <authorList>
            <person name="Poehlein A."/>
            <person name="Muehling M."/>
            <person name="Daniel R."/>
        </authorList>
    </citation>
    <scope>NUCLEOTIDE SEQUENCE</scope>
</reference>
<dbReference type="PROSITE" id="PS01069">
    <property type="entry name" value="DAGK_PROKAR"/>
    <property type="match status" value="1"/>
</dbReference>
<evidence type="ECO:0000256" key="12">
    <source>
        <dbReference type="ARBA" id="ARBA00023136"/>
    </source>
</evidence>
<keyword evidence="6 15" id="KW-0812">Transmembrane</keyword>
<feature type="transmembrane region" description="Helical" evidence="15">
    <location>
        <begin position="52"/>
        <end position="72"/>
    </location>
</feature>
<evidence type="ECO:0000256" key="8">
    <source>
        <dbReference type="ARBA" id="ARBA00022777"/>
    </source>
</evidence>
<evidence type="ECO:0000256" key="14">
    <source>
        <dbReference type="ARBA" id="ARBA00023264"/>
    </source>
</evidence>
<feature type="transmembrane region" description="Helical" evidence="15">
    <location>
        <begin position="93"/>
        <end position="114"/>
    </location>
</feature>
<feature type="transmembrane region" description="Helical" evidence="15">
    <location>
        <begin position="28"/>
        <end position="46"/>
    </location>
</feature>
<evidence type="ECO:0000256" key="9">
    <source>
        <dbReference type="ARBA" id="ARBA00022840"/>
    </source>
</evidence>
<keyword evidence="5 16" id="KW-0808">Transferase</keyword>
<dbReference type="InterPro" id="IPR000829">
    <property type="entry name" value="DAGK"/>
</dbReference>
<sequence>MRPRPTQRQAFGHALRGIGRLLRTQPHARFHAVATVAVLALGAVLHLSAWRWAALVGAIGLVVVAEALNTAIEFTVDLASPDWHDTARDAKDVAAGAVLLASLAALALGALAFAQPLHALWLSTNW</sequence>
<evidence type="ECO:0000256" key="10">
    <source>
        <dbReference type="ARBA" id="ARBA00022989"/>
    </source>
</evidence>
<dbReference type="GO" id="GO:0005886">
    <property type="term" value="C:plasma membrane"/>
    <property type="evidence" value="ECO:0007669"/>
    <property type="project" value="UniProtKB-SubCell"/>
</dbReference>
<keyword evidence="13" id="KW-0594">Phospholipid biosynthesis</keyword>
<comment type="caution">
    <text evidence="16">The sequence shown here is derived from an EMBL/GenBank/DDBJ whole genome shotgun (WGS) entry which is preliminary data.</text>
</comment>
<dbReference type="GO" id="GO:0036433">
    <property type="term" value="F:di-trans, poly-cis-undecaprenol kinase activity"/>
    <property type="evidence" value="ECO:0007669"/>
    <property type="project" value="UniProtKB-EC"/>
</dbReference>
<dbReference type="CDD" id="cd14265">
    <property type="entry name" value="UDPK_IM_like"/>
    <property type="match status" value="1"/>
</dbReference>
<keyword evidence="12 15" id="KW-0472">Membrane</keyword>
<comment type="similarity">
    <text evidence="2">Belongs to the bacterial diacylglycerol kinase family.</text>
</comment>
<organism evidence="16">
    <name type="scientific">mine drainage metagenome</name>
    <dbReference type="NCBI Taxonomy" id="410659"/>
    <lineage>
        <taxon>unclassified sequences</taxon>
        <taxon>metagenomes</taxon>
        <taxon>ecological metagenomes</taxon>
    </lineage>
</organism>
<dbReference type="GO" id="GO:0008654">
    <property type="term" value="P:phospholipid biosynthetic process"/>
    <property type="evidence" value="ECO:0007669"/>
    <property type="project" value="UniProtKB-KW"/>
</dbReference>
<accession>A0A1J5QRG0</accession>
<evidence type="ECO:0000256" key="7">
    <source>
        <dbReference type="ARBA" id="ARBA00022741"/>
    </source>
</evidence>
<dbReference type="InterPro" id="IPR036945">
    <property type="entry name" value="DAGK_sf"/>
</dbReference>
<keyword evidence="8 16" id="KW-0418">Kinase</keyword>
<evidence type="ECO:0000256" key="4">
    <source>
        <dbReference type="ARBA" id="ARBA00022516"/>
    </source>
</evidence>
<evidence type="ECO:0000256" key="1">
    <source>
        <dbReference type="ARBA" id="ARBA00004651"/>
    </source>
</evidence>
<proteinExistence type="inferred from homology"/>
<keyword evidence="9" id="KW-0067">ATP-binding</keyword>
<dbReference type="AlphaFoldDB" id="A0A1J5QRG0"/>
<gene>
    <name evidence="16" type="primary">dgkA_7</name>
    <name evidence="16" type="ORF">GALL_321990</name>
</gene>
<dbReference type="Pfam" id="PF01219">
    <property type="entry name" value="DAGK_prokar"/>
    <property type="match status" value="1"/>
</dbReference>
<evidence type="ECO:0000256" key="3">
    <source>
        <dbReference type="ARBA" id="ARBA00022475"/>
    </source>
</evidence>
<keyword evidence="7" id="KW-0547">Nucleotide-binding</keyword>
<protein>
    <submittedName>
        <fullName evidence="16">Undecaprenol kinase</fullName>
        <ecNumber evidence="16">2.7.1.66</ecNumber>
    </submittedName>
</protein>
<dbReference type="Gene3D" id="1.10.287.3610">
    <property type="match status" value="1"/>
</dbReference>
<evidence type="ECO:0000313" key="16">
    <source>
        <dbReference type="EMBL" id="OIQ85962.1"/>
    </source>
</evidence>
<comment type="subcellular location">
    <subcellularLocation>
        <location evidence="1">Cell membrane</location>
        <topology evidence="1">Multi-pass membrane protein</topology>
    </subcellularLocation>
</comment>
<evidence type="ECO:0000256" key="13">
    <source>
        <dbReference type="ARBA" id="ARBA00023209"/>
    </source>
</evidence>
<keyword evidence="11" id="KW-0443">Lipid metabolism</keyword>
<name>A0A1J5QRG0_9ZZZZ</name>